<keyword evidence="1" id="KW-0411">Iron-sulfur</keyword>
<dbReference type="SUPFAM" id="SSF102114">
    <property type="entry name" value="Radical SAM enzymes"/>
    <property type="match status" value="1"/>
</dbReference>
<dbReference type="GO" id="GO:0051537">
    <property type="term" value="F:2 iron, 2 sulfur cluster binding"/>
    <property type="evidence" value="ECO:0007669"/>
    <property type="project" value="TreeGrafter"/>
</dbReference>
<reference evidence="2 3" key="1">
    <citation type="submission" date="2020-07" db="EMBL/GenBank/DDBJ databases">
        <authorList>
            <person name="Khare M."/>
        </authorList>
    </citation>
    <scope>NUCLEOTIDE SEQUENCE [LARGE SCALE GENOMIC DNA]</scope>
    <source>
        <strain evidence="2 3">P8776</strain>
    </source>
</reference>
<dbReference type="InterPro" id="IPR058240">
    <property type="entry name" value="rSAM_sf"/>
</dbReference>
<gene>
    <name evidence="2" type="ORF">H0H28_01445</name>
</gene>
<dbReference type="GO" id="GO:0051539">
    <property type="term" value="F:4 iron, 4 sulfur cluster binding"/>
    <property type="evidence" value="ECO:0007669"/>
    <property type="project" value="UniProtKB-KW"/>
</dbReference>
<dbReference type="EC" id="2.8.1.6" evidence="2"/>
<dbReference type="InterPro" id="IPR002684">
    <property type="entry name" value="Biotin_synth/BioAB"/>
</dbReference>
<keyword evidence="1" id="KW-0479">Metal-binding</keyword>
<keyword evidence="1" id="KW-0408">Iron</keyword>
<dbReference type="PANTHER" id="PTHR22976">
    <property type="entry name" value="BIOTIN SYNTHASE"/>
    <property type="match status" value="1"/>
</dbReference>
<protein>
    <submittedName>
        <fullName evidence="2">Biotin synthase BioB</fullName>
        <ecNumber evidence="2">2.8.1.6</ecNumber>
    </submittedName>
</protein>
<dbReference type="InterPro" id="IPR013785">
    <property type="entry name" value="Aldolase_TIM"/>
</dbReference>
<evidence type="ECO:0000256" key="1">
    <source>
        <dbReference type="ARBA" id="ARBA00022485"/>
    </source>
</evidence>
<dbReference type="Proteomes" id="UP000580709">
    <property type="component" value="Unassembled WGS sequence"/>
</dbReference>
<comment type="caution">
    <text evidence="2">The sequence shown here is derived from an EMBL/GenBank/DDBJ whole genome shotgun (WGS) entry which is preliminary data.</text>
</comment>
<dbReference type="EMBL" id="JACEOR010000064">
    <property type="protein sequence ID" value="MBA4504020.1"/>
    <property type="molecule type" value="Genomic_DNA"/>
</dbReference>
<proteinExistence type="predicted"/>
<feature type="non-terminal residue" evidence="2">
    <location>
        <position position="118"/>
    </location>
</feature>
<dbReference type="Gene3D" id="3.20.20.70">
    <property type="entry name" value="Aldolase class I"/>
    <property type="match status" value="1"/>
</dbReference>
<keyword evidence="1" id="KW-0004">4Fe-4S</keyword>
<keyword evidence="3" id="KW-1185">Reference proteome</keyword>
<dbReference type="PANTHER" id="PTHR22976:SF2">
    <property type="entry name" value="BIOTIN SYNTHASE, MITOCHONDRIAL"/>
    <property type="match status" value="1"/>
</dbReference>
<sequence length="118" mass="12673">MSSTMSATSILDTARAKVLERGEGLTEAEILEVLNIGDDHLTELLELAHEVRIKHCGVEVSLEGIISLKTGGCPEDCHFCSQSGLFESPVRAVTLNIEELVEGARQSAKMGASEFCIV</sequence>
<dbReference type="AlphaFoldDB" id="A0A838WYD6"/>
<dbReference type="GO" id="GO:0009102">
    <property type="term" value="P:biotin biosynthetic process"/>
    <property type="evidence" value="ECO:0007669"/>
    <property type="project" value="InterPro"/>
</dbReference>
<accession>A0A838WYD6</accession>
<evidence type="ECO:0000313" key="2">
    <source>
        <dbReference type="EMBL" id="MBA4504020.1"/>
    </source>
</evidence>
<name>A0A838WYD6_9CORY</name>
<dbReference type="GO" id="GO:0004076">
    <property type="term" value="F:biotin synthase activity"/>
    <property type="evidence" value="ECO:0007669"/>
    <property type="project" value="UniProtKB-EC"/>
</dbReference>
<keyword evidence="2" id="KW-0808">Transferase</keyword>
<evidence type="ECO:0000313" key="3">
    <source>
        <dbReference type="Proteomes" id="UP000580709"/>
    </source>
</evidence>
<organism evidence="2 3">
    <name type="scientific">Corynebacterium sanguinis</name>
    <dbReference type="NCBI Taxonomy" id="2594913"/>
    <lineage>
        <taxon>Bacteria</taxon>
        <taxon>Bacillati</taxon>
        <taxon>Actinomycetota</taxon>
        <taxon>Actinomycetes</taxon>
        <taxon>Mycobacteriales</taxon>
        <taxon>Corynebacteriaceae</taxon>
        <taxon>Corynebacterium</taxon>
    </lineage>
</organism>